<proteinExistence type="predicted"/>
<gene>
    <name evidence="2" type="ORF">LT40_03075</name>
</gene>
<dbReference type="Pfam" id="PF04449">
    <property type="entry name" value="Fimbrial_CS1"/>
    <property type="match status" value="1"/>
</dbReference>
<dbReference type="STRING" id="216142.LT40_03075"/>
<accession>A0A089YLL3</accession>
<dbReference type="EMBL" id="CP009533">
    <property type="protein sequence ID" value="AIS16434.1"/>
    <property type="molecule type" value="Genomic_DNA"/>
</dbReference>
<dbReference type="HOGENOM" id="CLU_130871_0_0_6"/>
<evidence type="ECO:0000313" key="3">
    <source>
        <dbReference type="Proteomes" id="UP000029499"/>
    </source>
</evidence>
<name>A0A089YLL3_9PSED</name>
<protein>
    <submittedName>
        <fullName evidence="2">Adhesin</fullName>
    </submittedName>
</protein>
<keyword evidence="3" id="KW-1185">Reference proteome</keyword>
<organism evidence="2 3">
    <name type="scientific">Pseudomonas rhizosphaerae</name>
    <dbReference type="NCBI Taxonomy" id="216142"/>
    <lineage>
        <taxon>Bacteria</taxon>
        <taxon>Pseudomonadati</taxon>
        <taxon>Pseudomonadota</taxon>
        <taxon>Gammaproteobacteria</taxon>
        <taxon>Pseudomonadales</taxon>
        <taxon>Pseudomonadaceae</taxon>
        <taxon>Pseudomonas</taxon>
    </lineage>
</organism>
<dbReference type="GO" id="GO:0009289">
    <property type="term" value="C:pilus"/>
    <property type="evidence" value="ECO:0007669"/>
    <property type="project" value="InterPro"/>
</dbReference>
<dbReference type="eggNOG" id="ENOG5033G11">
    <property type="taxonomic scope" value="Bacteria"/>
</dbReference>
<evidence type="ECO:0000313" key="2">
    <source>
        <dbReference type="EMBL" id="AIS16434.1"/>
    </source>
</evidence>
<dbReference type="AlphaFoldDB" id="A0A089YLL3"/>
<sequence>MKSAFLALPLAILMAAPAMAVQRIDHTVTVTATVPTDKFIVEPLGGNWMNEPQNMSFKPADGSLEPIRKQLTMKSTSGEIKAKLLTTPSMTSGSSTIGLDVSIGGRRLSTSAETVSNVADSAAGTVVDFLVTAGTKPSAGYVPGSYQGIVNLVFETPDPV</sequence>
<dbReference type="Gene3D" id="2.60.40.2040">
    <property type="entry name" value="CFA/I fimbrial subunit E, pilin domain"/>
    <property type="match status" value="1"/>
</dbReference>
<keyword evidence="1" id="KW-0732">Signal</keyword>
<evidence type="ECO:0000256" key="1">
    <source>
        <dbReference type="SAM" id="SignalP"/>
    </source>
</evidence>
<dbReference type="InterPro" id="IPR007540">
    <property type="entry name" value="Fimbrial_CS1-type"/>
</dbReference>
<feature type="signal peptide" evidence="1">
    <location>
        <begin position="1"/>
        <end position="20"/>
    </location>
</feature>
<dbReference type="KEGG" id="prh:LT40_03075"/>
<dbReference type="Proteomes" id="UP000029499">
    <property type="component" value="Chromosome"/>
</dbReference>
<dbReference type="OrthoDB" id="6631372at2"/>
<feature type="chain" id="PRO_5001852113" evidence="1">
    <location>
        <begin position="21"/>
        <end position="160"/>
    </location>
</feature>
<dbReference type="RefSeq" id="WP_043186334.1">
    <property type="nucleotide sequence ID" value="NZ_CP009533.1"/>
</dbReference>
<reference evidence="2 3" key="1">
    <citation type="journal article" date="2015" name="J. Biotechnol.">
        <title>Complete genome sequence of Pseudomonas rhizosphaerae IH5T (=DSM 16299T), a phosphate-solubilizing rhizobacterium for bacterial biofertilizer.</title>
        <authorList>
            <person name="Kwak Y."/>
            <person name="Jung B.K."/>
            <person name="Shin J.H."/>
        </authorList>
    </citation>
    <scope>NUCLEOTIDE SEQUENCE [LARGE SCALE GENOMIC DNA]</scope>
    <source>
        <strain evidence="2">DSM 16299</strain>
    </source>
</reference>